<dbReference type="GO" id="GO:0097367">
    <property type="term" value="F:carbohydrate derivative binding"/>
    <property type="evidence" value="ECO:0007669"/>
    <property type="project" value="InterPro"/>
</dbReference>
<dbReference type="Proteomes" id="UP000031671">
    <property type="component" value="Unassembled WGS sequence"/>
</dbReference>
<dbReference type="PANTHER" id="PTHR30514:SF18">
    <property type="entry name" value="RPIR-FAMILY TRANSCRIPTIONAL REGULATOR"/>
    <property type="match status" value="1"/>
</dbReference>
<dbReference type="EMBL" id="BBRZ01000036">
    <property type="protein sequence ID" value="GAM56782.1"/>
    <property type="molecule type" value="Genomic_DNA"/>
</dbReference>
<organism evidence="2 3">
    <name type="scientific">Vibrio ishigakensis</name>
    <dbReference type="NCBI Taxonomy" id="1481914"/>
    <lineage>
        <taxon>Bacteria</taxon>
        <taxon>Pseudomonadati</taxon>
        <taxon>Pseudomonadota</taxon>
        <taxon>Gammaproteobacteria</taxon>
        <taxon>Vibrionales</taxon>
        <taxon>Vibrionaceae</taxon>
        <taxon>Vibrio</taxon>
    </lineage>
</organism>
<dbReference type="SUPFAM" id="SSF53697">
    <property type="entry name" value="SIS domain"/>
    <property type="match status" value="1"/>
</dbReference>
<dbReference type="RefSeq" id="WP_261837244.1">
    <property type="nucleotide sequence ID" value="NZ_AP024882.1"/>
</dbReference>
<evidence type="ECO:0000313" key="2">
    <source>
        <dbReference type="EMBL" id="GAM56782.1"/>
    </source>
</evidence>
<dbReference type="InterPro" id="IPR000281">
    <property type="entry name" value="HTH_RpiR"/>
</dbReference>
<dbReference type="GO" id="GO:0003677">
    <property type="term" value="F:DNA binding"/>
    <property type="evidence" value="ECO:0007669"/>
    <property type="project" value="InterPro"/>
</dbReference>
<dbReference type="InterPro" id="IPR009057">
    <property type="entry name" value="Homeodomain-like_sf"/>
</dbReference>
<dbReference type="PANTHER" id="PTHR30514">
    <property type="entry name" value="GLUCOKINASE"/>
    <property type="match status" value="1"/>
</dbReference>
<name>A0A0B8NWX0_9VIBR</name>
<dbReference type="GO" id="GO:1901135">
    <property type="term" value="P:carbohydrate derivative metabolic process"/>
    <property type="evidence" value="ECO:0007669"/>
    <property type="project" value="InterPro"/>
</dbReference>
<protein>
    <submittedName>
        <fullName evidence="2">RpiR-family transcriptional regulatory protein</fullName>
    </submittedName>
</protein>
<dbReference type="PROSITE" id="PS51071">
    <property type="entry name" value="HTH_RPIR"/>
    <property type="match status" value="1"/>
</dbReference>
<dbReference type="GO" id="GO:0003700">
    <property type="term" value="F:DNA-binding transcription factor activity"/>
    <property type="evidence" value="ECO:0007669"/>
    <property type="project" value="InterPro"/>
</dbReference>
<dbReference type="Pfam" id="PF01418">
    <property type="entry name" value="HTH_6"/>
    <property type="match status" value="1"/>
</dbReference>
<evidence type="ECO:0000259" key="1">
    <source>
        <dbReference type="PROSITE" id="PS51071"/>
    </source>
</evidence>
<reference evidence="2 3" key="1">
    <citation type="submission" date="2015-01" db="EMBL/GenBank/DDBJ databases">
        <title>Vibrio sp. C1 JCM 19231 whole genome shotgun sequence.</title>
        <authorList>
            <person name="Sawabe T."/>
            <person name="Meirelles P."/>
            <person name="Feng G."/>
            <person name="Sayaka M."/>
            <person name="Hattori M."/>
            <person name="Ohkuma M."/>
        </authorList>
    </citation>
    <scope>NUCLEOTIDE SEQUENCE [LARGE SCALE GENOMIC DNA]</scope>
    <source>
        <strain evidence="3">JCM 19231</strain>
    </source>
</reference>
<accession>A0A0B8NWX0</accession>
<dbReference type="AlphaFoldDB" id="A0A0B8NWX0"/>
<reference evidence="2 3" key="2">
    <citation type="submission" date="2015-01" db="EMBL/GenBank/DDBJ databases">
        <authorList>
            <consortium name="NBRP consortium"/>
            <person name="Sawabe T."/>
            <person name="Meirelles P."/>
            <person name="Feng G."/>
            <person name="Sayaka M."/>
            <person name="Hattori M."/>
            <person name="Ohkuma M."/>
        </authorList>
    </citation>
    <scope>NUCLEOTIDE SEQUENCE [LARGE SCALE GENOMIC DNA]</scope>
    <source>
        <strain evidence="3">JCM 19231</strain>
    </source>
</reference>
<proteinExistence type="predicted"/>
<dbReference type="Gene3D" id="1.10.10.10">
    <property type="entry name" value="Winged helix-like DNA-binding domain superfamily/Winged helix DNA-binding domain"/>
    <property type="match status" value="1"/>
</dbReference>
<evidence type="ECO:0000313" key="3">
    <source>
        <dbReference type="Proteomes" id="UP000031671"/>
    </source>
</evidence>
<dbReference type="Gene3D" id="3.40.50.10490">
    <property type="entry name" value="Glucose-6-phosphate isomerase like protein, domain 1"/>
    <property type="match status" value="1"/>
</dbReference>
<dbReference type="SUPFAM" id="SSF46689">
    <property type="entry name" value="Homeodomain-like"/>
    <property type="match status" value="1"/>
</dbReference>
<feature type="domain" description="HTH rpiR-type" evidence="1">
    <location>
        <begin position="3"/>
        <end position="79"/>
    </location>
</feature>
<dbReference type="InterPro" id="IPR036388">
    <property type="entry name" value="WH-like_DNA-bd_sf"/>
</dbReference>
<gene>
    <name evidence="2" type="ORF">JCM19231_1276</name>
</gene>
<comment type="caution">
    <text evidence="2">The sequence shown here is derived from an EMBL/GenBank/DDBJ whole genome shotgun (WGS) entry which is preliminary data.</text>
</comment>
<keyword evidence="3" id="KW-1185">Reference proteome</keyword>
<dbReference type="InterPro" id="IPR046348">
    <property type="entry name" value="SIS_dom_sf"/>
</dbReference>
<sequence>MTNPIAERIANHYSELTEGNRRLADYLLVNPDKILMLSTNEIAEACAVSKASVSRFIRKLGYQDHGALRSELLDERDKGTPMALSNEAIGDFSSEIRALEALLENLNESDVESITRAIATSKGVKIIGYRNSYPVAMHFRQQLIQARPRVDLLPLPGQTIGEEVASIAEDDFVIVIGIRRRISGFETLVKALPKDRTLLITDQTGIKYKPLVAHTLVCPMNNDRPLDSYAVPMALISYLSNSIFDYLGKQAVESSESVAKVYSQLGEIE</sequence>
<dbReference type="InterPro" id="IPR047640">
    <property type="entry name" value="RpiR-like"/>
</dbReference>